<evidence type="ECO:0000313" key="2">
    <source>
        <dbReference type="Proteomes" id="UP000186955"/>
    </source>
</evidence>
<dbReference type="Proteomes" id="UP000186955">
    <property type="component" value="Unassembled WGS sequence"/>
</dbReference>
<gene>
    <name evidence="1" type="ORF">PENSUB_12503</name>
</gene>
<protein>
    <submittedName>
        <fullName evidence="1">Uncharacterized protein</fullName>
    </submittedName>
</protein>
<dbReference type="AlphaFoldDB" id="A0A1Q5SZR8"/>
<reference evidence="1 2" key="1">
    <citation type="submission" date="2016-10" db="EMBL/GenBank/DDBJ databases">
        <title>Genome sequence of the ascomycete fungus Penicillium subrubescens.</title>
        <authorList>
            <person name="De Vries R.P."/>
            <person name="Peng M."/>
            <person name="Dilokpimol A."/>
            <person name="Hilden K."/>
            <person name="Makela M.R."/>
            <person name="Grigoriev I."/>
            <person name="Riley R."/>
            <person name="Granchi Z."/>
        </authorList>
    </citation>
    <scope>NUCLEOTIDE SEQUENCE [LARGE SCALE GENOMIC DNA]</scope>
    <source>
        <strain evidence="1 2">CBS 132785</strain>
    </source>
</reference>
<comment type="caution">
    <text evidence="1">The sequence shown here is derived from an EMBL/GenBank/DDBJ whole genome shotgun (WGS) entry which is preliminary data.</text>
</comment>
<name>A0A1Q5SZR8_9EURO</name>
<sequence length="145" mass="16650">MASLLHIRQGLQQYSVRIEYLKPLAKYNREKPYLLGLDIPLADESGRSNLEFESITLKAADARIVRDRLSVECHGFELLTLPPEVMARHFDHNDKRLEMEGVHAILANKFKTDKVIVYDHALLEAYSPENPKGPFAALRPTIYYN</sequence>
<keyword evidence="2" id="KW-1185">Reference proteome</keyword>
<evidence type="ECO:0000313" key="1">
    <source>
        <dbReference type="EMBL" id="OKO93440.1"/>
    </source>
</evidence>
<dbReference type="EMBL" id="MNBE01000725">
    <property type="protein sequence ID" value="OKO93440.1"/>
    <property type="molecule type" value="Genomic_DNA"/>
</dbReference>
<accession>A0A1Q5SZR8</accession>
<organism evidence="1 2">
    <name type="scientific">Penicillium subrubescens</name>
    <dbReference type="NCBI Taxonomy" id="1316194"/>
    <lineage>
        <taxon>Eukaryota</taxon>
        <taxon>Fungi</taxon>
        <taxon>Dikarya</taxon>
        <taxon>Ascomycota</taxon>
        <taxon>Pezizomycotina</taxon>
        <taxon>Eurotiomycetes</taxon>
        <taxon>Eurotiomycetidae</taxon>
        <taxon>Eurotiales</taxon>
        <taxon>Aspergillaceae</taxon>
        <taxon>Penicillium</taxon>
    </lineage>
</organism>
<proteinExistence type="predicted"/>